<proteinExistence type="predicted"/>
<dbReference type="AlphaFoldDB" id="A0A1Z4EJ58"/>
<evidence type="ECO:0000313" key="1">
    <source>
        <dbReference type="EMBL" id="BAX93004.1"/>
    </source>
</evidence>
<accession>A0A1Z4EJ58</accession>
<dbReference type="OrthoDB" id="4736258at2"/>
<evidence type="ECO:0000313" key="2">
    <source>
        <dbReference type="Proteomes" id="UP000217736"/>
    </source>
</evidence>
<gene>
    <name evidence="1" type="ORF">MSG_02860</name>
</gene>
<sequence>MKRWQRRDAARLTMYRVSDRLHQSRVVQVPGHEIASVVSGWLAELGACSPLVDDLASAACGGDWAAASAFGDQLSVDVAVAAAA</sequence>
<protein>
    <submittedName>
        <fullName evidence="1">Uncharacterized protein</fullName>
    </submittedName>
</protein>
<dbReference type="EMBL" id="AP018164">
    <property type="protein sequence ID" value="BAX93004.1"/>
    <property type="molecule type" value="Genomic_DNA"/>
</dbReference>
<organism evidence="1 2">
    <name type="scientific">Mycobacterium shigaense</name>
    <dbReference type="NCBI Taxonomy" id="722731"/>
    <lineage>
        <taxon>Bacteria</taxon>
        <taxon>Bacillati</taxon>
        <taxon>Actinomycetota</taxon>
        <taxon>Actinomycetes</taxon>
        <taxon>Mycobacteriales</taxon>
        <taxon>Mycobacteriaceae</taxon>
        <taxon>Mycobacterium</taxon>
        <taxon>Mycobacterium simiae complex</taxon>
    </lineage>
</organism>
<name>A0A1Z4EJ58_9MYCO</name>
<reference evidence="2" key="1">
    <citation type="submission" date="2017-06" db="EMBL/GenBank/DDBJ databases">
        <title>Complete Genome Sequence of Mycobacterium shigaense.</title>
        <authorList>
            <person name="Fukano H."/>
            <person name="Yoshida M."/>
            <person name="Kazumi Y."/>
            <person name="Ogura Y."/>
            <person name="Mitarai S."/>
            <person name="Hayashi T."/>
            <person name="Hoshino Y."/>
        </authorList>
    </citation>
    <scope>NUCLEOTIDE SEQUENCE [LARGE SCALE GENOMIC DNA]</scope>
    <source>
        <strain evidence="2">UN-152</strain>
    </source>
</reference>
<keyword evidence="2" id="KW-1185">Reference proteome</keyword>
<dbReference type="Proteomes" id="UP000217736">
    <property type="component" value="Chromosome"/>
</dbReference>
<dbReference type="KEGG" id="mshg:MSG_02860"/>